<organism evidence="3 4">
    <name type="scientific">Arabidopsis thaliana</name>
    <name type="common">Mouse-ear cress</name>
    <dbReference type="NCBI Taxonomy" id="3702"/>
    <lineage>
        <taxon>Eukaryota</taxon>
        <taxon>Viridiplantae</taxon>
        <taxon>Streptophyta</taxon>
        <taxon>Embryophyta</taxon>
        <taxon>Tracheophyta</taxon>
        <taxon>Spermatophyta</taxon>
        <taxon>Magnoliopsida</taxon>
        <taxon>eudicotyledons</taxon>
        <taxon>Gunneridae</taxon>
        <taxon>Pentapetalae</taxon>
        <taxon>rosids</taxon>
        <taxon>malvids</taxon>
        <taxon>Brassicales</taxon>
        <taxon>Brassicaceae</taxon>
        <taxon>Camelineae</taxon>
        <taxon>Arabidopsis</taxon>
    </lineage>
</organism>
<accession>A0A178UIF4</accession>
<gene>
    <name evidence="3" type="ordered locus">AXX17_At5g36770</name>
    <name evidence="2" type="ORF">C24_LOCUS23922</name>
</gene>
<dbReference type="EMBL" id="LUHQ01000005">
    <property type="protein sequence ID" value="OAO92944.1"/>
    <property type="molecule type" value="Genomic_DNA"/>
</dbReference>
<name>A0A178UIF4_ARATH</name>
<dbReference type="OrthoDB" id="1020856at2759"/>
<dbReference type="EMBL" id="CACSHJ010000096">
    <property type="protein sequence ID" value="CAA0406302.1"/>
    <property type="molecule type" value="Genomic_DNA"/>
</dbReference>
<reference evidence="2 5" key="3">
    <citation type="submission" date="2019-12" db="EMBL/GenBank/DDBJ databases">
        <authorList>
            <person name="Jiao W.-B."/>
            <person name="Schneeberger K."/>
        </authorList>
    </citation>
    <scope>NUCLEOTIDE SEQUENCE [LARGE SCALE GENOMIC DNA]</scope>
    <source>
        <strain evidence="5">cv. C24</strain>
    </source>
</reference>
<evidence type="ECO:0000313" key="5">
    <source>
        <dbReference type="Proteomes" id="UP000434276"/>
    </source>
</evidence>
<accession>A0A5S9YBK9</accession>
<evidence type="ECO:0000313" key="2">
    <source>
        <dbReference type="EMBL" id="CAA0406302.1"/>
    </source>
</evidence>
<reference evidence="3" key="2">
    <citation type="submission" date="2016-03" db="EMBL/GenBank/DDBJ databases">
        <title>Full-length assembly of Arabidopsis thaliana Ler reveals the complement of translocations and inversions.</title>
        <authorList>
            <person name="Zapata L."/>
            <person name="Schneeberger K."/>
            <person name="Ossowski S."/>
        </authorList>
    </citation>
    <scope>NUCLEOTIDE SEQUENCE [LARGE SCALE GENOMIC DNA]</scope>
    <source>
        <tissue evidence="3">Leaf</tissue>
    </source>
</reference>
<feature type="chain" id="PRO_5036302678" evidence="1">
    <location>
        <begin position="27"/>
        <end position="89"/>
    </location>
</feature>
<dbReference type="Proteomes" id="UP000078284">
    <property type="component" value="Chromosome 5"/>
</dbReference>
<keyword evidence="1" id="KW-0732">Signal</keyword>
<dbReference type="AlphaFoldDB" id="A0A178UIF4"/>
<dbReference type="Proteomes" id="UP000434276">
    <property type="component" value="Unassembled WGS sequence"/>
</dbReference>
<protein>
    <submittedName>
        <fullName evidence="3">Uncharacterized protein</fullName>
    </submittedName>
</protein>
<evidence type="ECO:0000313" key="4">
    <source>
        <dbReference type="Proteomes" id="UP000078284"/>
    </source>
</evidence>
<reference evidence="4" key="1">
    <citation type="journal article" date="2016" name="Proc. Natl. Acad. Sci. U.S.A.">
        <title>Chromosome-level assembly of Arabidopsis thaliana Ler reveals the extent of translocation and inversion polymorphisms.</title>
        <authorList>
            <person name="Zapata L."/>
            <person name="Ding J."/>
            <person name="Willing E.M."/>
            <person name="Hartwig B."/>
            <person name="Bezdan D."/>
            <person name="Jiao W.B."/>
            <person name="Patel V."/>
            <person name="Velikkakam James G."/>
            <person name="Koornneef M."/>
            <person name="Ossowski S."/>
            <person name="Schneeberger K."/>
        </authorList>
    </citation>
    <scope>NUCLEOTIDE SEQUENCE [LARGE SCALE GENOMIC DNA]</scope>
    <source>
        <strain evidence="4">cv. Landsberg erecta</strain>
    </source>
</reference>
<proteinExistence type="predicted"/>
<feature type="signal peptide" evidence="1">
    <location>
        <begin position="1"/>
        <end position="26"/>
    </location>
</feature>
<evidence type="ECO:0000313" key="3">
    <source>
        <dbReference type="EMBL" id="OAO92944.1"/>
    </source>
</evidence>
<evidence type="ECO:0000256" key="1">
    <source>
        <dbReference type="SAM" id="SignalP"/>
    </source>
</evidence>
<sequence length="89" mass="9444">MAGIANGVGLLISFMLICGGMPKGHALGTSPYCEKVLSRFAPPGNCLKKNGNALCNESCANEQFREGVCLHLPKPQSKLNCYCSVLKCP</sequence>
<dbReference type="ExpressionAtlas" id="A0A178UIF4">
    <property type="expression patterns" value="baseline"/>
</dbReference>